<evidence type="ECO:0000313" key="7">
    <source>
        <dbReference type="EMBL" id="AEH51369.1"/>
    </source>
</evidence>
<dbReference type="STRING" id="688269.Theth_1299"/>
<evidence type="ECO:0000313" key="8">
    <source>
        <dbReference type="Proteomes" id="UP000006804"/>
    </source>
</evidence>
<dbReference type="Pfam" id="PF00881">
    <property type="entry name" value="Nitroreductase"/>
    <property type="match status" value="2"/>
</dbReference>
<dbReference type="SUPFAM" id="SSF55469">
    <property type="entry name" value="FMN-dependent nitroreductase-like"/>
    <property type="match status" value="1"/>
</dbReference>
<dbReference type="PATRIC" id="fig|688269.3.peg.1336"/>
<dbReference type="InterPro" id="IPR029479">
    <property type="entry name" value="Nitroreductase"/>
</dbReference>
<evidence type="ECO:0000256" key="5">
    <source>
        <dbReference type="ARBA" id="ARBA00023002"/>
    </source>
</evidence>
<comment type="similarity">
    <text evidence="2">Belongs to the nitroreductase family.</text>
</comment>
<proteinExistence type="inferred from homology"/>
<dbReference type="GO" id="GO:0016491">
    <property type="term" value="F:oxidoreductase activity"/>
    <property type="evidence" value="ECO:0007669"/>
    <property type="project" value="UniProtKB-KW"/>
</dbReference>
<dbReference type="OrthoDB" id="9812105at2"/>
<dbReference type="InterPro" id="IPR000415">
    <property type="entry name" value="Nitroreductase-like"/>
</dbReference>
<keyword evidence="8" id="KW-1185">Reference proteome</keyword>
<feature type="domain" description="Nitroreductase" evidence="6">
    <location>
        <begin position="6"/>
        <end position="58"/>
    </location>
</feature>
<dbReference type="PANTHER" id="PTHR43673">
    <property type="entry name" value="NAD(P)H NITROREDUCTASE YDGI-RELATED"/>
    <property type="match status" value="1"/>
</dbReference>
<evidence type="ECO:0000259" key="6">
    <source>
        <dbReference type="Pfam" id="PF00881"/>
    </source>
</evidence>
<evidence type="ECO:0000256" key="3">
    <source>
        <dbReference type="ARBA" id="ARBA00022630"/>
    </source>
</evidence>
<dbReference type="RefSeq" id="WP_013932586.1">
    <property type="nucleotide sequence ID" value="NC_015707.1"/>
</dbReference>
<gene>
    <name evidence="7" type="ORF">Theth_1299</name>
</gene>
<comment type="cofactor">
    <cofactor evidence="1">
        <name>FMN</name>
        <dbReference type="ChEBI" id="CHEBI:58210"/>
    </cofactor>
</comment>
<evidence type="ECO:0000256" key="1">
    <source>
        <dbReference type="ARBA" id="ARBA00001917"/>
    </source>
</evidence>
<accession>F7YTS4</accession>
<dbReference type="eggNOG" id="COG0778">
    <property type="taxonomic scope" value="Bacteria"/>
</dbReference>
<keyword evidence="3" id="KW-0285">Flavoprotein</keyword>
<feature type="domain" description="Nitroreductase" evidence="6">
    <location>
        <begin position="60"/>
        <end position="145"/>
    </location>
</feature>
<dbReference type="HOGENOM" id="CLU_070764_7_3_0"/>
<name>F7YTS4_9THEM</name>
<keyword evidence="5" id="KW-0560">Oxidoreductase</keyword>
<dbReference type="Gene3D" id="3.40.109.10">
    <property type="entry name" value="NADH Oxidase"/>
    <property type="match status" value="1"/>
</dbReference>
<dbReference type="CDD" id="cd02150">
    <property type="entry name" value="nitroreductase"/>
    <property type="match status" value="1"/>
</dbReference>
<reference evidence="7 8" key="1">
    <citation type="submission" date="2010-11" db="EMBL/GenBank/DDBJ databases">
        <title>The complete genome of Thermotoga thermarum DSM 5069.</title>
        <authorList>
            <consortium name="US DOE Joint Genome Institute (JGI-PGF)"/>
            <person name="Lucas S."/>
            <person name="Copeland A."/>
            <person name="Lapidus A."/>
            <person name="Bruce D."/>
            <person name="Goodwin L."/>
            <person name="Pitluck S."/>
            <person name="Kyrpides N."/>
            <person name="Mavromatis K."/>
            <person name="Ivanova N."/>
            <person name="Zeytun A."/>
            <person name="Brettin T."/>
            <person name="Detter J.C."/>
            <person name="Tapia R."/>
            <person name="Han C."/>
            <person name="Land M."/>
            <person name="Hauser L."/>
            <person name="Markowitz V."/>
            <person name="Cheng J.-F."/>
            <person name="Hugenholtz P."/>
            <person name="Woyke T."/>
            <person name="Wu D."/>
            <person name="Spring S."/>
            <person name="Schroeder M."/>
            <person name="Brambilla E."/>
            <person name="Klenk H.-P."/>
            <person name="Eisen J.A."/>
        </authorList>
    </citation>
    <scope>NUCLEOTIDE SEQUENCE [LARGE SCALE GENOMIC DNA]</scope>
    <source>
        <strain evidence="7 8">DSM 5069</strain>
    </source>
</reference>
<protein>
    <submittedName>
        <fullName evidence="7">Nitroreductase</fullName>
    </submittedName>
</protein>
<dbReference type="KEGG" id="tta:Theth_1299"/>
<keyword evidence="4" id="KW-0288">FMN</keyword>
<organism evidence="7 8">
    <name type="scientific">Pseudothermotoga thermarum DSM 5069</name>
    <dbReference type="NCBI Taxonomy" id="688269"/>
    <lineage>
        <taxon>Bacteria</taxon>
        <taxon>Thermotogati</taxon>
        <taxon>Thermotogota</taxon>
        <taxon>Thermotogae</taxon>
        <taxon>Thermotogales</taxon>
        <taxon>Thermotogaceae</taxon>
        <taxon>Pseudothermotoga</taxon>
    </lineage>
</organism>
<dbReference type="AlphaFoldDB" id="F7YTS4"/>
<dbReference type="Proteomes" id="UP000006804">
    <property type="component" value="Chromosome"/>
</dbReference>
<evidence type="ECO:0000256" key="4">
    <source>
        <dbReference type="ARBA" id="ARBA00022643"/>
    </source>
</evidence>
<evidence type="ECO:0000256" key="2">
    <source>
        <dbReference type="ARBA" id="ARBA00007118"/>
    </source>
</evidence>
<sequence>MSFICKRRSIRKYQEKEVEQEKVLELLKAAMCAPSAWNQQPWHFIVIRDRIKKQQIAEVHPYAKMVAQAPVCIIVCCDLSLVKSEKFWPQDCSAATENILIRATELGLGSVWCGVYPDEERINGLKKLFSLPKNIIPFSVIAIGYPAEEPKPVEKFKPERIHYEGW</sequence>
<dbReference type="EMBL" id="CP002351">
    <property type="protein sequence ID" value="AEH51369.1"/>
    <property type="molecule type" value="Genomic_DNA"/>
</dbReference>
<dbReference type="PANTHER" id="PTHR43673:SF2">
    <property type="entry name" value="NITROREDUCTASE"/>
    <property type="match status" value="1"/>
</dbReference>